<protein>
    <submittedName>
        <fullName evidence="2">Uncharacterized protein</fullName>
    </submittedName>
</protein>
<feature type="region of interest" description="Disordered" evidence="1">
    <location>
        <begin position="129"/>
        <end position="148"/>
    </location>
</feature>
<evidence type="ECO:0000313" key="3">
    <source>
        <dbReference type="Proteomes" id="UP000799118"/>
    </source>
</evidence>
<keyword evidence="3" id="KW-1185">Reference proteome</keyword>
<dbReference type="AlphaFoldDB" id="A0A6A4HVL6"/>
<accession>A0A6A4HVL6</accession>
<gene>
    <name evidence="2" type="ORF">BT96DRAFT_938260</name>
</gene>
<evidence type="ECO:0000256" key="1">
    <source>
        <dbReference type="SAM" id="MobiDB-lite"/>
    </source>
</evidence>
<proteinExistence type="predicted"/>
<evidence type="ECO:0000313" key="2">
    <source>
        <dbReference type="EMBL" id="KAE9400967.1"/>
    </source>
</evidence>
<dbReference type="Proteomes" id="UP000799118">
    <property type="component" value="Unassembled WGS sequence"/>
</dbReference>
<sequence>MTGMNGLQSIAEHMTATPLISEFPCSTPSISTSPSPPAPNPSNSTSLMHPQITFLASPSQNPVLIPLISQFGVGFYSAYLIAECANYLQEDWLEYLTEKKIKVILHNVWRLRTRRKKMLTPTLMLKNTEVENEDNNSKDKTTMKIKGG</sequence>
<organism evidence="2 3">
    <name type="scientific">Gymnopus androsaceus JB14</name>
    <dbReference type="NCBI Taxonomy" id="1447944"/>
    <lineage>
        <taxon>Eukaryota</taxon>
        <taxon>Fungi</taxon>
        <taxon>Dikarya</taxon>
        <taxon>Basidiomycota</taxon>
        <taxon>Agaricomycotina</taxon>
        <taxon>Agaricomycetes</taxon>
        <taxon>Agaricomycetidae</taxon>
        <taxon>Agaricales</taxon>
        <taxon>Marasmiineae</taxon>
        <taxon>Omphalotaceae</taxon>
        <taxon>Gymnopus</taxon>
    </lineage>
</organism>
<name>A0A6A4HVL6_9AGAR</name>
<feature type="region of interest" description="Disordered" evidence="1">
    <location>
        <begin position="27"/>
        <end position="46"/>
    </location>
</feature>
<reference evidence="2" key="1">
    <citation type="journal article" date="2019" name="Environ. Microbiol.">
        <title>Fungal ecological strategies reflected in gene transcription - a case study of two litter decomposers.</title>
        <authorList>
            <person name="Barbi F."/>
            <person name="Kohler A."/>
            <person name="Barry K."/>
            <person name="Baskaran P."/>
            <person name="Daum C."/>
            <person name="Fauchery L."/>
            <person name="Ihrmark K."/>
            <person name="Kuo A."/>
            <person name="LaButti K."/>
            <person name="Lipzen A."/>
            <person name="Morin E."/>
            <person name="Grigoriev I.V."/>
            <person name="Henrissat B."/>
            <person name="Lindahl B."/>
            <person name="Martin F."/>
        </authorList>
    </citation>
    <scope>NUCLEOTIDE SEQUENCE</scope>
    <source>
        <strain evidence="2">JB14</strain>
    </source>
</reference>
<dbReference type="EMBL" id="ML769451">
    <property type="protein sequence ID" value="KAE9400967.1"/>
    <property type="molecule type" value="Genomic_DNA"/>
</dbReference>